<reference evidence="1" key="1">
    <citation type="journal article" date="2022" name="bioRxiv">
        <title>Sequencing and chromosome-scale assembly of the giantPleurodeles waltlgenome.</title>
        <authorList>
            <person name="Brown T."/>
            <person name="Elewa A."/>
            <person name="Iarovenko S."/>
            <person name="Subramanian E."/>
            <person name="Araus A.J."/>
            <person name="Petzold A."/>
            <person name="Susuki M."/>
            <person name="Suzuki K.-i.T."/>
            <person name="Hayashi T."/>
            <person name="Toyoda A."/>
            <person name="Oliveira C."/>
            <person name="Osipova E."/>
            <person name="Leigh N.D."/>
            <person name="Simon A."/>
            <person name="Yun M.H."/>
        </authorList>
    </citation>
    <scope>NUCLEOTIDE SEQUENCE</scope>
    <source>
        <strain evidence="1">20211129_DDA</strain>
        <tissue evidence="1">Liver</tissue>
    </source>
</reference>
<dbReference type="AlphaFoldDB" id="A0AAV7KZB3"/>
<dbReference type="EMBL" id="JANPWB010000016">
    <property type="protein sequence ID" value="KAJ1081538.1"/>
    <property type="molecule type" value="Genomic_DNA"/>
</dbReference>
<protein>
    <recommendedName>
        <fullName evidence="3">Endonuclease/exonuclease/phosphatase domain-containing protein</fullName>
    </recommendedName>
</protein>
<dbReference type="Proteomes" id="UP001066276">
    <property type="component" value="Chromosome 12"/>
</dbReference>
<evidence type="ECO:0000313" key="2">
    <source>
        <dbReference type="Proteomes" id="UP001066276"/>
    </source>
</evidence>
<proteinExistence type="predicted"/>
<name>A0AAV7KZB3_PLEWA</name>
<comment type="caution">
    <text evidence="1">The sequence shown here is derived from an EMBL/GenBank/DDBJ whole genome shotgun (WGS) entry which is preliminary data.</text>
</comment>
<evidence type="ECO:0008006" key="3">
    <source>
        <dbReference type="Google" id="ProtNLM"/>
    </source>
</evidence>
<gene>
    <name evidence="1" type="ORF">NDU88_001718</name>
</gene>
<accession>A0AAV7KZB3</accession>
<keyword evidence="2" id="KW-1185">Reference proteome</keyword>
<organism evidence="1 2">
    <name type="scientific">Pleurodeles waltl</name>
    <name type="common">Iberian ribbed newt</name>
    <dbReference type="NCBI Taxonomy" id="8319"/>
    <lineage>
        <taxon>Eukaryota</taxon>
        <taxon>Metazoa</taxon>
        <taxon>Chordata</taxon>
        <taxon>Craniata</taxon>
        <taxon>Vertebrata</taxon>
        <taxon>Euteleostomi</taxon>
        <taxon>Amphibia</taxon>
        <taxon>Batrachia</taxon>
        <taxon>Caudata</taxon>
        <taxon>Salamandroidea</taxon>
        <taxon>Salamandridae</taxon>
        <taxon>Pleurodelinae</taxon>
        <taxon>Pleurodeles</taxon>
    </lineage>
</organism>
<sequence>MISDLELHWAAHDPPENIIIAGDFNTTYEPLDSGTDSPGNMHNALDCSLKDLFYFRKDVPFSFSINLSRSNDKRRIKRDKGASNMGTRDRMAQALGVAALEIKETECYPEQVVLGLEHQQV</sequence>
<evidence type="ECO:0000313" key="1">
    <source>
        <dbReference type="EMBL" id="KAJ1081538.1"/>
    </source>
</evidence>